<feature type="region of interest" description="Disordered" evidence="16">
    <location>
        <begin position="344"/>
        <end position="395"/>
    </location>
</feature>
<dbReference type="GO" id="GO:0005654">
    <property type="term" value="C:nucleoplasm"/>
    <property type="evidence" value="ECO:0007669"/>
    <property type="project" value="UniProtKB-SubCell"/>
</dbReference>
<reference evidence="20" key="1">
    <citation type="journal article" date="2017" name="Genome Biol. Evol.">
        <title>The complete genome sequence of the phytopathogenic fungus Sclerotinia sclerotiorum reveals insights into the genome architecture of broad host range pathogens.</title>
        <authorList>
            <person name="Derbyshire M."/>
            <person name="Denton-Giles M."/>
            <person name="Hegedus D."/>
            <person name="Seifbarghy S."/>
            <person name="Rollins J."/>
            <person name="van Kan J."/>
            <person name="Seidl M.F."/>
            <person name="Faino L."/>
            <person name="Mbengue M."/>
            <person name="Navaud O."/>
            <person name="Raffaele S."/>
            <person name="Hammond-Kosack K."/>
            <person name="Heard S."/>
            <person name="Oliver R."/>
        </authorList>
    </citation>
    <scope>NUCLEOTIDE SEQUENCE [LARGE SCALE GENOMIC DNA]</scope>
    <source>
        <strain evidence="20">ATCC 18683 / 1980 / Ss-1</strain>
    </source>
</reference>
<dbReference type="Pfam" id="PF00867">
    <property type="entry name" value="XPG_I"/>
    <property type="match status" value="1"/>
</dbReference>
<dbReference type="OrthoDB" id="1937206at2759"/>
<comment type="similarity">
    <text evidence="14 15">Belongs to the XPG/RAD2 endonuclease family. FEN1 subfamily.</text>
</comment>
<evidence type="ECO:0000256" key="4">
    <source>
        <dbReference type="ARBA" id="ARBA00022722"/>
    </source>
</evidence>
<protein>
    <recommendedName>
        <fullName evidence="15">Flap endonuclease 1</fullName>
        <shortName evidence="15">FEN-1</shortName>
        <ecNumber evidence="15">3.1.-.-</ecNumber>
    </recommendedName>
    <alternativeName>
        <fullName evidence="15">Flap structure-specific endonuclease 1</fullName>
    </alternativeName>
</protein>
<keyword evidence="13 15" id="KW-0539">Nucleus</keyword>
<dbReference type="FunFam" id="1.10.150.20:FF:000009">
    <property type="entry name" value="Flap endonuclease 1"/>
    <property type="match status" value="1"/>
</dbReference>
<dbReference type="PROSITE" id="PS00841">
    <property type="entry name" value="XPG_1"/>
    <property type="match status" value="1"/>
</dbReference>
<accession>A0A1D9QGE7</accession>
<feature type="compositionally biased region" description="Basic residues" evidence="16">
    <location>
        <begin position="384"/>
        <end position="395"/>
    </location>
</feature>
<comment type="subcellular location">
    <subcellularLocation>
        <location evidence="1 15">Mitochondrion</location>
    </subcellularLocation>
    <subcellularLocation>
        <location evidence="15">Nucleus</location>
        <location evidence="15">Nucleolus</location>
    </subcellularLocation>
    <subcellularLocation>
        <location evidence="15">Nucleus</location>
        <location evidence="15">Nucleoplasm</location>
    </subcellularLocation>
    <text evidence="15">Resides mostly in the nucleoli and relocalizes to the nucleoplasm upon DNA damage.</text>
</comment>
<keyword evidence="4 15" id="KW-0540">Nuclease</keyword>
<keyword evidence="8 15" id="KW-0378">Hydrolase</keyword>
<dbReference type="InterPro" id="IPR006084">
    <property type="entry name" value="XPG/Rad2"/>
</dbReference>
<dbReference type="GO" id="GO:0017108">
    <property type="term" value="F:5'-flap endonuclease activity"/>
    <property type="evidence" value="ECO:0007669"/>
    <property type="project" value="UniProtKB-UniRule"/>
</dbReference>
<evidence type="ECO:0000256" key="8">
    <source>
        <dbReference type="ARBA" id="ARBA00022801"/>
    </source>
</evidence>
<keyword evidence="11 15" id="KW-0496">Mitochondrion</keyword>
<dbReference type="GO" id="GO:0000287">
    <property type="term" value="F:magnesium ion binding"/>
    <property type="evidence" value="ECO:0007669"/>
    <property type="project" value="UniProtKB-UniRule"/>
</dbReference>
<evidence type="ECO:0000259" key="18">
    <source>
        <dbReference type="SMART" id="SM00485"/>
    </source>
</evidence>
<evidence type="ECO:0000256" key="12">
    <source>
        <dbReference type="ARBA" id="ARBA00023204"/>
    </source>
</evidence>
<keyword evidence="6 15" id="KW-0255">Endonuclease</keyword>
<dbReference type="SUPFAM" id="SSF47807">
    <property type="entry name" value="5' to 3' exonuclease, C-terminal subdomain"/>
    <property type="match status" value="1"/>
</dbReference>
<gene>
    <name evidence="19" type="ORF">sscle_12g087800</name>
</gene>
<evidence type="ECO:0000256" key="15">
    <source>
        <dbReference type="HAMAP-Rule" id="MF_03140"/>
    </source>
</evidence>
<feature type="domain" description="XPG-I" evidence="17">
    <location>
        <begin position="146"/>
        <end position="218"/>
    </location>
</feature>
<dbReference type="GO" id="GO:0043137">
    <property type="term" value="P:DNA replication, removal of RNA primer"/>
    <property type="evidence" value="ECO:0007669"/>
    <property type="project" value="UniProtKB-UniRule"/>
</dbReference>
<dbReference type="EMBL" id="CP017825">
    <property type="protein sequence ID" value="APA14010.1"/>
    <property type="molecule type" value="Genomic_DNA"/>
</dbReference>
<dbReference type="SMART" id="SM00484">
    <property type="entry name" value="XPGI"/>
    <property type="match status" value="1"/>
</dbReference>
<evidence type="ECO:0000256" key="5">
    <source>
        <dbReference type="ARBA" id="ARBA00022723"/>
    </source>
</evidence>
<evidence type="ECO:0000256" key="2">
    <source>
        <dbReference type="ARBA" id="ARBA00022553"/>
    </source>
</evidence>
<dbReference type="Gene3D" id="1.10.150.20">
    <property type="entry name" value="5' to 3' exonuclease, C-terminal subdomain"/>
    <property type="match status" value="1"/>
</dbReference>
<keyword evidence="7 15" id="KW-0227">DNA damage</keyword>
<dbReference type="Gene3D" id="3.40.50.1010">
    <property type="entry name" value="5'-nuclease"/>
    <property type="match status" value="1"/>
</dbReference>
<dbReference type="HAMAP" id="MF_00614">
    <property type="entry name" value="Fen"/>
    <property type="match status" value="1"/>
</dbReference>
<evidence type="ECO:0000256" key="11">
    <source>
        <dbReference type="ARBA" id="ARBA00023128"/>
    </source>
</evidence>
<evidence type="ECO:0000313" key="19">
    <source>
        <dbReference type="EMBL" id="APA14010.1"/>
    </source>
</evidence>
<dbReference type="GO" id="GO:0005739">
    <property type="term" value="C:mitochondrion"/>
    <property type="evidence" value="ECO:0007669"/>
    <property type="project" value="UniProtKB-SubCell"/>
</dbReference>
<dbReference type="SMART" id="SM00279">
    <property type="entry name" value="HhH2"/>
    <property type="match status" value="1"/>
</dbReference>
<evidence type="ECO:0000313" key="20">
    <source>
        <dbReference type="Proteomes" id="UP000177798"/>
    </source>
</evidence>
<dbReference type="AlphaFoldDB" id="A0A1D9QGE7"/>
<evidence type="ECO:0000259" key="17">
    <source>
        <dbReference type="SMART" id="SM00484"/>
    </source>
</evidence>
<sequence length="395" mass="44613">MGIKQLMAIIKDEAPDAVKEGEIKNQFGRKVAIDASMSIYSFLIAVRSGGEMLTNEEGETTSHLMGMFYRTLRIVDNGIKPVYVFDGAPPKLKSGELAKRFQRKATATEGLEEAKETGTAEDIEKFSRRTVRVTREHNAECQKLLKLMGIPFIIAPTEAEAQCAVLARAGKVYAAASEDMDTLCFDSPILLRHLTFSEQRKEPIQEVILEKVLAGLNMDRKQFVDLCILLGCDYLDPIPKVGPHTALKLIREHGDLETLVAWIKADKKERYTIPEDWPYQDARELFFNPDVRPADHEDCDFKWEAPDIEGLVKFLVAEKGFSEDRVRSAAQKLTKNLKSSQQARLEGFFKPIPKTDEERASLKRKNDEKNEAKKKKVKDEKKEKAKAKAKPRGTA</sequence>
<keyword evidence="10 15" id="KW-0460">Magnesium</keyword>
<feature type="domain" description="XPG N-terminal" evidence="18">
    <location>
        <begin position="1"/>
        <end position="107"/>
    </location>
</feature>
<name>A0A1D9QGE7_SCLS1</name>
<keyword evidence="9 15" id="KW-0269">Exonuclease</keyword>
<dbReference type="PANTHER" id="PTHR11081:SF9">
    <property type="entry name" value="FLAP ENDONUCLEASE 1"/>
    <property type="match status" value="1"/>
</dbReference>
<dbReference type="GO" id="GO:0005730">
    <property type="term" value="C:nucleolus"/>
    <property type="evidence" value="ECO:0007669"/>
    <property type="project" value="UniProtKB-SubCell"/>
</dbReference>
<dbReference type="PRINTS" id="PR00853">
    <property type="entry name" value="XPGRADSUPER"/>
</dbReference>
<dbReference type="GO" id="GO:0008409">
    <property type="term" value="F:5'-3' exonuclease activity"/>
    <property type="evidence" value="ECO:0007669"/>
    <property type="project" value="UniProtKB-UniRule"/>
</dbReference>
<comment type="cofactor">
    <cofactor evidence="15">
        <name>Mg(2+)</name>
        <dbReference type="ChEBI" id="CHEBI:18420"/>
    </cofactor>
    <text evidence="15">Binds 2 magnesium ions per subunit. They probably participate in the reaction catalyzed by the enzyme. May bind an additional third magnesium ion after substrate binding.</text>
</comment>
<evidence type="ECO:0000256" key="7">
    <source>
        <dbReference type="ARBA" id="ARBA00022763"/>
    </source>
</evidence>
<dbReference type="PROSITE" id="PS00842">
    <property type="entry name" value="XPG_2"/>
    <property type="match status" value="1"/>
</dbReference>
<dbReference type="FunFam" id="3.40.50.1010:FF:000003">
    <property type="entry name" value="Flap endonuclease 1"/>
    <property type="match status" value="1"/>
</dbReference>
<keyword evidence="5 15" id="KW-0479">Metal-binding</keyword>
<evidence type="ECO:0000256" key="6">
    <source>
        <dbReference type="ARBA" id="ARBA00022759"/>
    </source>
</evidence>
<keyword evidence="2 15" id="KW-0597">Phosphoprotein</keyword>
<dbReference type="InterPro" id="IPR008918">
    <property type="entry name" value="HhH2"/>
</dbReference>
<dbReference type="VEuPathDB" id="FungiDB:sscle_12g087800"/>
<dbReference type="InterPro" id="IPR023426">
    <property type="entry name" value="Flap_endonuc"/>
</dbReference>
<evidence type="ECO:0000256" key="9">
    <source>
        <dbReference type="ARBA" id="ARBA00022839"/>
    </source>
</evidence>
<dbReference type="SMART" id="SM00485">
    <property type="entry name" value="XPGN"/>
    <property type="match status" value="1"/>
</dbReference>
<evidence type="ECO:0000256" key="3">
    <source>
        <dbReference type="ARBA" id="ARBA00022705"/>
    </source>
</evidence>
<keyword evidence="12 15" id="KW-0234">DNA repair</keyword>
<dbReference type="InterPro" id="IPR036279">
    <property type="entry name" value="5-3_exonuclease_C_sf"/>
</dbReference>
<evidence type="ECO:0000256" key="14">
    <source>
        <dbReference type="ARBA" id="ARBA00034726"/>
    </source>
</evidence>
<dbReference type="GO" id="GO:0003677">
    <property type="term" value="F:DNA binding"/>
    <property type="evidence" value="ECO:0007669"/>
    <property type="project" value="UniProtKB-UniRule"/>
</dbReference>
<dbReference type="PANTHER" id="PTHR11081">
    <property type="entry name" value="FLAP ENDONUCLEASE FAMILY MEMBER"/>
    <property type="match status" value="1"/>
</dbReference>
<evidence type="ECO:0000256" key="10">
    <source>
        <dbReference type="ARBA" id="ARBA00022842"/>
    </source>
</evidence>
<dbReference type="CDD" id="cd09867">
    <property type="entry name" value="PIN_FEN1"/>
    <property type="match status" value="1"/>
</dbReference>
<dbReference type="Pfam" id="PF00752">
    <property type="entry name" value="XPG_N"/>
    <property type="match status" value="1"/>
</dbReference>
<comment type="function">
    <text evidence="15">Structure-specific nuclease with 5'-flap endonuclease and 5'-3' exonuclease activities involved in DNA replication and repair. During DNA replication, cleaves the 5'-overhanging flap structure that is generated by displacement synthesis when DNA polymerase encounters the 5'-end of a downstream Okazaki fragment. It enters the flap from the 5'-end and then tracks to cleave the flap base, leaving a nick for ligation. Also involved in the long patch base excision repair (LP-BER) pathway, by cleaving within the apurinic/apyrimidinic (AP) site-terminated flap. Acts as a genome stabilization factor that prevents flaps from equilibrating into structures that lead to duplications and deletions. Also possesses 5'-3' exonuclease activity on nicked or gapped double-stranded DNA, and exhibits RNase H activity. Also involved in replication and repair of rDNA and in repairing mitochondrial DNA.</text>
</comment>
<dbReference type="EC" id="3.1.-.-" evidence="15"/>
<evidence type="ECO:0000256" key="13">
    <source>
        <dbReference type="ARBA" id="ARBA00023242"/>
    </source>
</evidence>
<proteinExistence type="inferred from homology"/>
<dbReference type="InterPro" id="IPR019974">
    <property type="entry name" value="XPG_CS"/>
</dbReference>
<organism evidence="19 20">
    <name type="scientific">Sclerotinia sclerotiorum (strain ATCC 18683 / 1980 / Ss-1)</name>
    <name type="common">White mold</name>
    <name type="synonym">Whetzelinia sclerotiorum</name>
    <dbReference type="NCBI Taxonomy" id="665079"/>
    <lineage>
        <taxon>Eukaryota</taxon>
        <taxon>Fungi</taxon>
        <taxon>Dikarya</taxon>
        <taxon>Ascomycota</taxon>
        <taxon>Pezizomycotina</taxon>
        <taxon>Leotiomycetes</taxon>
        <taxon>Helotiales</taxon>
        <taxon>Sclerotiniaceae</taxon>
        <taxon>Sclerotinia</taxon>
    </lineage>
</organism>
<evidence type="ECO:0000256" key="1">
    <source>
        <dbReference type="ARBA" id="ARBA00004173"/>
    </source>
</evidence>
<dbReference type="CDD" id="cd09907">
    <property type="entry name" value="H3TH_FEN1-Euk"/>
    <property type="match status" value="1"/>
</dbReference>
<dbReference type="InterPro" id="IPR029060">
    <property type="entry name" value="PIN-like_dom_sf"/>
</dbReference>
<feature type="compositionally biased region" description="Basic and acidic residues" evidence="16">
    <location>
        <begin position="353"/>
        <end position="383"/>
    </location>
</feature>
<dbReference type="InterPro" id="IPR006086">
    <property type="entry name" value="XPG-I_dom"/>
</dbReference>
<dbReference type="InterPro" id="IPR006085">
    <property type="entry name" value="XPG_DNA_repair_N"/>
</dbReference>
<keyword evidence="3 15" id="KW-0235">DNA replication</keyword>
<dbReference type="Proteomes" id="UP000177798">
    <property type="component" value="Chromosome 12"/>
</dbReference>
<evidence type="ECO:0000256" key="16">
    <source>
        <dbReference type="SAM" id="MobiDB-lite"/>
    </source>
</evidence>
<dbReference type="SUPFAM" id="SSF88723">
    <property type="entry name" value="PIN domain-like"/>
    <property type="match status" value="1"/>
</dbReference>
<dbReference type="GO" id="GO:0006284">
    <property type="term" value="P:base-excision repair"/>
    <property type="evidence" value="ECO:0007669"/>
    <property type="project" value="UniProtKB-UniRule"/>
</dbReference>